<dbReference type="InterPro" id="IPR027483">
    <property type="entry name" value="PInositol-4-P-4/5-kinase_C_sf"/>
</dbReference>
<keyword evidence="1" id="KW-0547">Nucleotide-binding</keyword>
<reference evidence="4" key="1">
    <citation type="submission" date="2021-01" db="EMBL/GenBank/DDBJ databases">
        <authorList>
            <person name="Corre E."/>
            <person name="Pelletier E."/>
            <person name="Niang G."/>
            <person name="Scheremetjew M."/>
            <person name="Finn R."/>
            <person name="Kale V."/>
            <person name="Holt S."/>
            <person name="Cochrane G."/>
            <person name="Meng A."/>
            <person name="Brown T."/>
            <person name="Cohen L."/>
        </authorList>
    </citation>
    <scope>NUCLEOTIDE SEQUENCE</scope>
    <source>
        <strain evidence="4">CCMP3278</strain>
    </source>
</reference>
<feature type="region of interest" description="Disordered" evidence="2">
    <location>
        <begin position="135"/>
        <end position="154"/>
    </location>
</feature>
<dbReference type="SMART" id="SM00330">
    <property type="entry name" value="PIPKc"/>
    <property type="match status" value="1"/>
</dbReference>
<evidence type="ECO:0000256" key="2">
    <source>
        <dbReference type="SAM" id="MobiDB-lite"/>
    </source>
</evidence>
<gene>
    <name evidence="4" type="ORF">TOLI1172_LOCUS5765</name>
</gene>
<dbReference type="SUPFAM" id="SSF56104">
    <property type="entry name" value="SAICAR synthase-like"/>
    <property type="match status" value="1"/>
</dbReference>
<dbReference type="PANTHER" id="PTHR23086">
    <property type="entry name" value="PHOSPHATIDYLINOSITOL-4-PHOSPHATE 5-KINASE"/>
    <property type="match status" value="1"/>
</dbReference>
<dbReference type="GO" id="GO:0046854">
    <property type="term" value="P:phosphatidylinositol phosphate biosynthetic process"/>
    <property type="evidence" value="ECO:0007669"/>
    <property type="project" value="TreeGrafter"/>
</dbReference>
<protein>
    <recommendedName>
        <fullName evidence="3">PIPK domain-containing protein</fullName>
    </recommendedName>
</protein>
<dbReference type="Pfam" id="PF01504">
    <property type="entry name" value="PIP5K"/>
    <property type="match status" value="1"/>
</dbReference>
<sequence length="582" mass="66256">MTEIEVDRTNEIVGLNESERVDERIEKQLNEVGIKSDAVFGNGGEHDSETKVVLVNDGVRKSRTVGNERLTVSMFSTSPERKNGTGGFGGNRSDGDESSVKRTMTYPDRIEIPDSDNVIVRDPFRQRGSVPHLSVPVKVPQSSKDARVEANTDVKKKPTAALNKPPFVKAARKRTKDGQTVYKGHPSWSIVLAIQFGLTHTHELVEQHPHEEFQESDFYDRLIFYFDVASEKKPKRMSSSGSTRWDCHAPFIYRSVRAIYEVDELSFLESTCMASDGESSAVSKLRELHTPGKSGALFYITEDERFFLKTITNDEEETLNEFLPSYYEHIQKYPDTLLNRYLANFGMRARNGRHIRFVAMSSVFRDGLEIDLKFDLKGSTLGRISATKNAPLDLESSESGEFAEDSHRDGVEKVVTLKDLDLVEPLLFEKKTRSRLMELLGADSAVLEKHSIMDYSLLLGLSEVRPENVGIFDSKYGEKEENAPWSIAYQTDRDGIIRKYRVSMGIIDILQTFSPRKKLEYAWKSTRYCTPDAISVNPPWKYRTRFLHFFEEKFLEVDPESIEKSPQFSLNLAHAKTEGRKP</sequence>
<dbReference type="CDD" id="cd00139">
    <property type="entry name" value="PIPKc"/>
    <property type="match status" value="1"/>
</dbReference>
<feature type="domain" description="PIPK" evidence="3">
    <location>
        <begin position="184"/>
        <end position="554"/>
    </location>
</feature>
<dbReference type="InterPro" id="IPR002498">
    <property type="entry name" value="PInositol-4-P-4/5-kinase_core"/>
</dbReference>
<feature type="region of interest" description="Disordered" evidence="2">
    <location>
        <begin position="76"/>
        <end position="100"/>
    </location>
</feature>
<dbReference type="Gene3D" id="3.30.810.10">
    <property type="entry name" value="2-Layer Sandwich"/>
    <property type="match status" value="1"/>
</dbReference>
<dbReference type="InterPro" id="IPR023610">
    <property type="entry name" value="PInositol-4/5-P-5/4-kinase"/>
</dbReference>
<evidence type="ECO:0000313" key="4">
    <source>
        <dbReference type="EMBL" id="CAD8821370.1"/>
    </source>
</evidence>
<feature type="compositionally biased region" description="Basic and acidic residues" evidence="2">
    <location>
        <begin position="144"/>
        <end position="154"/>
    </location>
</feature>
<proteinExistence type="predicted"/>
<keyword evidence="1" id="KW-0808">Transferase</keyword>
<keyword evidence="1" id="KW-0418">Kinase</keyword>
<dbReference type="GO" id="GO:0005524">
    <property type="term" value="F:ATP binding"/>
    <property type="evidence" value="ECO:0007669"/>
    <property type="project" value="UniProtKB-UniRule"/>
</dbReference>
<evidence type="ECO:0000256" key="1">
    <source>
        <dbReference type="PROSITE-ProRule" id="PRU00781"/>
    </source>
</evidence>
<dbReference type="EMBL" id="HBFP01008053">
    <property type="protein sequence ID" value="CAD8821370.1"/>
    <property type="molecule type" value="Transcribed_RNA"/>
</dbReference>
<dbReference type="AlphaFoldDB" id="A0A7S0ZGW9"/>
<name>A0A7S0ZGW9_9RHOD</name>
<keyword evidence="1" id="KW-0067">ATP-binding</keyword>
<dbReference type="InterPro" id="IPR027484">
    <property type="entry name" value="PInositol-4-P-5-kinase_N"/>
</dbReference>
<dbReference type="Gene3D" id="3.30.800.10">
    <property type="entry name" value="Phosphatidylinositol Phosphate Kinase II Beta"/>
    <property type="match status" value="1"/>
</dbReference>
<accession>A0A7S0ZGW9</accession>
<organism evidence="4">
    <name type="scientific">Timspurckia oligopyrenoides</name>
    <dbReference type="NCBI Taxonomy" id="708627"/>
    <lineage>
        <taxon>Eukaryota</taxon>
        <taxon>Rhodophyta</taxon>
        <taxon>Bangiophyceae</taxon>
        <taxon>Porphyridiales</taxon>
        <taxon>Porphyridiaceae</taxon>
        <taxon>Timspurckia</taxon>
    </lineage>
</organism>
<dbReference type="PANTHER" id="PTHR23086:SF8">
    <property type="entry name" value="PHOSPHATIDYLINOSITOL 5-PHOSPHATE 4-KINASE, ISOFORM A"/>
    <property type="match status" value="1"/>
</dbReference>
<dbReference type="GO" id="GO:0005886">
    <property type="term" value="C:plasma membrane"/>
    <property type="evidence" value="ECO:0007669"/>
    <property type="project" value="TreeGrafter"/>
</dbReference>
<dbReference type="GO" id="GO:0016308">
    <property type="term" value="F:1-phosphatidylinositol-4-phosphate 5-kinase activity"/>
    <property type="evidence" value="ECO:0007669"/>
    <property type="project" value="TreeGrafter"/>
</dbReference>
<dbReference type="PROSITE" id="PS51455">
    <property type="entry name" value="PIPK"/>
    <property type="match status" value="1"/>
</dbReference>
<evidence type="ECO:0000259" key="3">
    <source>
        <dbReference type="PROSITE" id="PS51455"/>
    </source>
</evidence>